<dbReference type="EMBL" id="PDJG01000001">
    <property type="protein sequence ID" value="PFG34944.1"/>
    <property type="molecule type" value="Genomic_DNA"/>
</dbReference>
<evidence type="ECO:0000256" key="1">
    <source>
        <dbReference type="ARBA" id="ARBA00022553"/>
    </source>
</evidence>
<evidence type="ECO:0000256" key="2">
    <source>
        <dbReference type="ARBA" id="ARBA00022833"/>
    </source>
</evidence>
<dbReference type="InterPro" id="IPR050595">
    <property type="entry name" value="Bact_response_regulator"/>
</dbReference>
<dbReference type="AlphaFoldDB" id="A0A2A9E7V4"/>
<dbReference type="Gene3D" id="3.40.50.10320">
    <property type="entry name" value="LmbE-like"/>
    <property type="match status" value="1"/>
</dbReference>
<evidence type="ECO:0000256" key="4">
    <source>
        <dbReference type="SAM" id="MobiDB-lite"/>
    </source>
</evidence>
<keyword evidence="2" id="KW-0862">Zinc</keyword>
<gene>
    <name evidence="6" type="ORF">ATL42_2876</name>
</gene>
<dbReference type="Pfam" id="PF02585">
    <property type="entry name" value="PIG-L"/>
    <property type="match status" value="1"/>
</dbReference>
<keyword evidence="7" id="KW-1185">Reference proteome</keyword>
<dbReference type="Pfam" id="PF00072">
    <property type="entry name" value="Response_reg"/>
    <property type="match status" value="1"/>
</dbReference>
<dbReference type="InterPro" id="IPR024078">
    <property type="entry name" value="LmbE-like_dom_sf"/>
</dbReference>
<feature type="domain" description="Response regulatory" evidence="5">
    <location>
        <begin position="6"/>
        <end position="120"/>
    </location>
</feature>
<reference evidence="6 7" key="1">
    <citation type="submission" date="2017-10" db="EMBL/GenBank/DDBJ databases">
        <title>Sequencing the genomes of 1000 actinobacteria strains.</title>
        <authorList>
            <person name="Klenk H.-P."/>
        </authorList>
    </citation>
    <scope>NUCLEOTIDE SEQUENCE [LARGE SCALE GENOMIC DNA]</scope>
    <source>
        <strain evidence="6 7">DSM 18966</strain>
    </source>
</reference>
<protein>
    <submittedName>
        <fullName evidence="6">GlcNAc-PI de-N-acetylase</fullName>
    </submittedName>
</protein>
<accession>A0A2A9E7V4</accession>
<keyword evidence="1 3" id="KW-0597">Phosphoprotein</keyword>
<dbReference type="PROSITE" id="PS50110">
    <property type="entry name" value="RESPONSE_REGULATORY"/>
    <property type="match status" value="1"/>
</dbReference>
<dbReference type="Gene3D" id="3.40.50.2300">
    <property type="match status" value="1"/>
</dbReference>
<evidence type="ECO:0000256" key="3">
    <source>
        <dbReference type="PROSITE-ProRule" id="PRU00169"/>
    </source>
</evidence>
<feature type="modified residue" description="4-aspartylphosphate" evidence="3">
    <location>
        <position position="55"/>
    </location>
</feature>
<evidence type="ECO:0000259" key="5">
    <source>
        <dbReference type="PROSITE" id="PS50110"/>
    </source>
</evidence>
<comment type="caution">
    <text evidence="6">The sequence shown here is derived from an EMBL/GenBank/DDBJ whole genome shotgun (WGS) entry which is preliminary data.</text>
</comment>
<dbReference type="PANTHER" id="PTHR44591:SF25">
    <property type="entry name" value="CHEMOTAXIS TWO-COMPONENT RESPONSE REGULATOR"/>
    <property type="match status" value="1"/>
</dbReference>
<dbReference type="InterPro" id="IPR001789">
    <property type="entry name" value="Sig_transdc_resp-reg_receiver"/>
</dbReference>
<dbReference type="SUPFAM" id="SSF102588">
    <property type="entry name" value="LmbE-like"/>
    <property type="match status" value="1"/>
</dbReference>
<dbReference type="Proteomes" id="UP000225548">
    <property type="component" value="Unassembled WGS sequence"/>
</dbReference>
<dbReference type="CDD" id="cd00156">
    <property type="entry name" value="REC"/>
    <property type="match status" value="1"/>
</dbReference>
<evidence type="ECO:0000313" key="7">
    <source>
        <dbReference type="Proteomes" id="UP000225548"/>
    </source>
</evidence>
<proteinExistence type="predicted"/>
<dbReference type="InterPro" id="IPR011006">
    <property type="entry name" value="CheY-like_superfamily"/>
</dbReference>
<sequence length="387" mass="41288">MSTGYVVLVVEDDPDAAVYMRTILQRVGMRPHVTGSPREALELLASTTVDLILTDIELPGMTGLEMIGQIKLTCPTVPIVVMTAHATVSYAVDALRAEADEFLFKPIRKPQLVEVIERLVTKARAAATPATVVLAIGAHPDDIEIGIGGTLAAHRAAGDAVVILTMSRGARGGEADDRQGESLAAAELLGARLFLKDLEDTRISAGDPTVGIIEQVVAETGPSIVYTHSANDRHQDHVAVHRAVSVATRRVPMLACYQSPSATVDYRPNRFVSIDGFTDSKLALLRAFGSQSGIRDYLMPDFVLATARYWSRYGGGTYAEPLEVIRDTSAVRRATGGTSTGATVVPVSHDTALVGDPGALPGVALGPDTTFRPDLTFRPDAERHDRS</sequence>
<evidence type="ECO:0000313" key="6">
    <source>
        <dbReference type="EMBL" id="PFG34944.1"/>
    </source>
</evidence>
<dbReference type="GO" id="GO:0016137">
    <property type="term" value="P:glycoside metabolic process"/>
    <property type="evidence" value="ECO:0007669"/>
    <property type="project" value="UniProtKB-ARBA"/>
</dbReference>
<dbReference type="RefSeq" id="WP_281254308.1">
    <property type="nucleotide sequence ID" value="NZ_PDJG01000001.1"/>
</dbReference>
<dbReference type="InterPro" id="IPR003737">
    <property type="entry name" value="GlcNAc_PI_deacetylase-related"/>
</dbReference>
<name>A0A2A9E7V4_9MICO</name>
<organism evidence="6 7">
    <name type="scientific">Sanguibacter antarcticus</name>
    <dbReference type="NCBI Taxonomy" id="372484"/>
    <lineage>
        <taxon>Bacteria</taxon>
        <taxon>Bacillati</taxon>
        <taxon>Actinomycetota</taxon>
        <taxon>Actinomycetes</taxon>
        <taxon>Micrococcales</taxon>
        <taxon>Sanguibacteraceae</taxon>
        <taxon>Sanguibacter</taxon>
    </lineage>
</organism>
<dbReference type="GO" id="GO:0000160">
    <property type="term" value="P:phosphorelay signal transduction system"/>
    <property type="evidence" value="ECO:0007669"/>
    <property type="project" value="InterPro"/>
</dbReference>
<dbReference type="SUPFAM" id="SSF52172">
    <property type="entry name" value="CheY-like"/>
    <property type="match status" value="1"/>
</dbReference>
<dbReference type="PANTHER" id="PTHR44591">
    <property type="entry name" value="STRESS RESPONSE REGULATOR PROTEIN 1"/>
    <property type="match status" value="1"/>
</dbReference>
<feature type="compositionally biased region" description="Basic and acidic residues" evidence="4">
    <location>
        <begin position="375"/>
        <end position="387"/>
    </location>
</feature>
<dbReference type="SMART" id="SM00448">
    <property type="entry name" value="REC"/>
    <property type="match status" value="1"/>
</dbReference>
<feature type="region of interest" description="Disordered" evidence="4">
    <location>
        <begin position="365"/>
        <end position="387"/>
    </location>
</feature>